<dbReference type="InterPro" id="IPR004045">
    <property type="entry name" value="Glutathione_S-Trfase_N"/>
</dbReference>
<dbReference type="InterPro" id="IPR036249">
    <property type="entry name" value="Thioredoxin-like_sf"/>
</dbReference>
<evidence type="ECO:0000259" key="2">
    <source>
        <dbReference type="PROSITE" id="PS50404"/>
    </source>
</evidence>
<dbReference type="Proteomes" id="UP001391051">
    <property type="component" value="Unassembled WGS sequence"/>
</dbReference>
<dbReference type="SUPFAM" id="SSF52833">
    <property type="entry name" value="Thioredoxin-like"/>
    <property type="match status" value="1"/>
</dbReference>
<dbReference type="PANTHER" id="PTHR44051:SF9">
    <property type="entry name" value="GLUTATHIONE S-TRANSFERASE 1"/>
    <property type="match status" value="1"/>
</dbReference>
<comment type="caution">
    <text evidence="4">The sequence shown here is derived from an EMBL/GenBank/DDBJ whole genome shotgun (WGS) entry which is preliminary data.</text>
</comment>
<dbReference type="InterPro" id="IPR036282">
    <property type="entry name" value="Glutathione-S-Trfase_C_sf"/>
</dbReference>
<evidence type="ECO:0000313" key="5">
    <source>
        <dbReference type="Proteomes" id="UP001391051"/>
    </source>
</evidence>
<protein>
    <recommendedName>
        <fullName evidence="6">Glutathione S-transferase</fullName>
    </recommendedName>
</protein>
<dbReference type="PROSITE" id="PS50405">
    <property type="entry name" value="GST_CTER"/>
    <property type="match status" value="1"/>
</dbReference>
<dbReference type="Gene3D" id="1.20.1050.10">
    <property type="match status" value="1"/>
</dbReference>
<feature type="domain" description="GST C-terminal" evidence="3">
    <location>
        <begin position="110"/>
        <end position="248"/>
    </location>
</feature>
<organism evidence="4 5">
    <name type="scientific">Apiospora aurea</name>
    <dbReference type="NCBI Taxonomy" id="335848"/>
    <lineage>
        <taxon>Eukaryota</taxon>
        <taxon>Fungi</taxon>
        <taxon>Dikarya</taxon>
        <taxon>Ascomycota</taxon>
        <taxon>Pezizomycotina</taxon>
        <taxon>Sordariomycetes</taxon>
        <taxon>Xylariomycetidae</taxon>
        <taxon>Amphisphaeriales</taxon>
        <taxon>Apiosporaceae</taxon>
        <taxon>Apiospora</taxon>
    </lineage>
</organism>
<dbReference type="InterPro" id="IPR010987">
    <property type="entry name" value="Glutathione-S-Trfase_C-like"/>
</dbReference>
<accession>A0ABR1QZK1</accession>
<evidence type="ECO:0000313" key="4">
    <source>
        <dbReference type="EMBL" id="KAK7967877.1"/>
    </source>
</evidence>
<evidence type="ECO:0008006" key="6">
    <source>
        <dbReference type="Google" id="ProtNLM"/>
    </source>
</evidence>
<dbReference type="SUPFAM" id="SSF47616">
    <property type="entry name" value="GST C-terminal domain-like"/>
    <property type="match status" value="1"/>
</dbReference>
<dbReference type="Gene3D" id="3.40.30.10">
    <property type="entry name" value="Glutaredoxin"/>
    <property type="match status" value="1"/>
</dbReference>
<reference evidence="4 5" key="1">
    <citation type="submission" date="2023-01" db="EMBL/GenBank/DDBJ databases">
        <title>Analysis of 21 Apiospora genomes using comparative genomics revels a genus with tremendous synthesis potential of carbohydrate active enzymes and secondary metabolites.</title>
        <authorList>
            <person name="Sorensen T."/>
        </authorList>
    </citation>
    <scope>NUCLEOTIDE SEQUENCE [LARGE SCALE GENOMIC DNA]</scope>
    <source>
        <strain evidence="4 5">CBS 24483</strain>
    </source>
</reference>
<comment type="similarity">
    <text evidence="1">Belongs to the GST superfamily.</text>
</comment>
<dbReference type="PANTHER" id="PTHR44051">
    <property type="entry name" value="GLUTATHIONE S-TRANSFERASE-RELATED"/>
    <property type="match status" value="1"/>
</dbReference>
<dbReference type="SFLD" id="SFLDS00019">
    <property type="entry name" value="Glutathione_Transferase_(cytos"/>
    <property type="match status" value="1"/>
</dbReference>
<keyword evidence="5" id="KW-1185">Reference proteome</keyword>
<dbReference type="CDD" id="cd03046">
    <property type="entry name" value="GST_N_GTT1_like"/>
    <property type="match status" value="1"/>
</dbReference>
<name>A0ABR1QZK1_9PEZI</name>
<dbReference type="EMBL" id="JAQQWE010000001">
    <property type="protein sequence ID" value="KAK7967877.1"/>
    <property type="molecule type" value="Genomic_DNA"/>
</dbReference>
<feature type="domain" description="GST N-terminal" evidence="2">
    <location>
        <begin position="4"/>
        <end position="84"/>
    </location>
</feature>
<evidence type="ECO:0000256" key="1">
    <source>
        <dbReference type="ARBA" id="ARBA00007409"/>
    </source>
</evidence>
<gene>
    <name evidence="4" type="ORF">PG986_002154</name>
</gene>
<sequence length="248" mass="27689">MAAGKPTLHHLNDSQSQSILWLLEELGIDYDLVPYRRKKGRAPPELKEVHPRGKSPVLVTRSGRVLTERSAIALYLIRTYDAQGRFQVAHPVLPSPSASSSSPIDDGADDADDLVREEELVSLGAASMNPAIMFAFILGMLVKHAPFFLWPLDNGFAELERALLRPGTDAGAEGHQRYAREYLMGGPAPTRADFVVEWFVEWAAAGRLVEMEKYPAVERWCERCRQRPAYRRALDKGNGYDLVNGTSR</sequence>
<dbReference type="InterPro" id="IPR040079">
    <property type="entry name" value="Glutathione_S-Trfase"/>
</dbReference>
<dbReference type="Pfam" id="PF13409">
    <property type="entry name" value="GST_N_2"/>
    <property type="match status" value="1"/>
</dbReference>
<dbReference type="RefSeq" id="XP_066707269.1">
    <property type="nucleotide sequence ID" value="XM_066838376.1"/>
</dbReference>
<proteinExistence type="inferred from homology"/>
<evidence type="ECO:0000259" key="3">
    <source>
        <dbReference type="PROSITE" id="PS50405"/>
    </source>
</evidence>
<dbReference type="PROSITE" id="PS50404">
    <property type="entry name" value="GST_NTER"/>
    <property type="match status" value="1"/>
</dbReference>
<dbReference type="GeneID" id="92071438"/>